<sequence>MIYRKIQVTFFTIFALLTVSSTAIADSMTINGSGGNYSYEIWRTTDNKSYYLKVWERQSNRQGTPLNTIRNFESTGKALNYFDCHYARQSC</sequence>
<feature type="chain" id="PRO_5035776224" evidence="1">
    <location>
        <begin position="26"/>
        <end position="91"/>
    </location>
</feature>
<keyword evidence="1" id="KW-0732">Signal</keyword>
<organism evidence="2 3">
    <name type="scientific">Tolypothrix bouteillei VB521301</name>
    <dbReference type="NCBI Taxonomy" id="1479485"/>
    <lineage>
        <taxon>Bacteria</taxon>
        <taxon>Bacillati</taxon>
        <taxon>Cyanobacteriota</taxon>
        <taxon>Cyanophyceae</taxon>
        <taxon>Nostocales</taxon>
        <taxon>Tolypothrichaceae</taxon>
        <taxon>Tolypothrix</taxon>
    </lineage>
</organism>
<protein>
    <submittedName>
        <fullName evidence="2">Uncharacterized protein</fullName>
    </submittedName>
</protein>
<evidence type="ECO:0000313" key="2">
    <source>
        <dbReference type="EMBL" id="KAF3883861.1"/>
    </source>
</evidence>
<accession>A0A8S9SSG6</accession>
<gene>
    <name evidence="2" type="ORF">DA73_0400039835</name>
</gene>
<dbReference type="AlphaFoldDB" id="A0A8S9SSG6"/>
<reference evidence="2" key="2">
    <citation type="submission" date="2019-11" db="EMBL/GenBank/DDBJ databases">
        <title>Improved Assembly of Tolypothrix boutellei genome.</title>
        <authorList>
            <person name="Sarangi A.N."/>
            <person name="Mukherjee M."/>
            <person name="Ghosh S."/>
            <person name="Singh D."/>
            <person name="Das A."/>
            <person name="Kant S."/>
            <person name="Prusty A."/>
            <person name="Tripathy S."/>
        </authorList>
    </citation>
    <scope>NUCLEOTIDE SEQUENCE</scope>
    <source>
        <strain evidence="2">VB521301</strain>
    </source>
</reference>
<dbReference type="EMBL" id="JHEG04000002">
    <property type="protein sequence ID" value="KAF3883861.1"/>
    <property type="molecule type" value="Genomic_DNA"/>
</dbReference>
<proteinExistence type="predicted"/>
<reference evidence="2" key="1">
    <citation type="journal article" date="2015" name="Genome Announc.">
        <title>Draft Genome Sequence of Tolypothrix boutellei Strain VB521301.</title>
        <authorList>
            <person name="Chandrababunaidu M.M."/>
            <person name="Singh D."/>
            <person name="Sen D."/>
            <person name="Bhan S."/>
            <person name="Das S."/>
            <person name="Gupta A."/>
            <person name="Adhikary S.P."/>
            <person name="Tripathy S."/>
        </authorList>
    </citation>
    <scope>NUCLEOTIDE SEQUENCE</scope>
    <source>
        <strain evidence="2">VB521301</strain>
    </source>
</reference>
<dbReference type="OrthoDB" id="515950at2"/>
<dbReference type="Proteomes" id="UP000029738">
    <property type="component" value="Unassembled WGS sequence"/>
</dbReference>
<comment type="caution">
    <text evidence="2">The sequence shown here is derived from an EMBL/GenBank/DDBJ whole genome shotgun (WGS) entry which is preliminary data.</text>
</comment>
<evidence type="ECO:0000313" key="3">
    <source>
        <dbReference type="Proteomes" id="UP000029738"/>
    </source>
</evidence>
<evidence type="ECO:0000256" key="1">
    <source>
        <dbReference type="SAM" id="SignalP"/>
    </source>
</evidence>
<name>A0A8S9SSG6_9CYAN</name>
<keyword evidence="3" id="KW-1185">Reference proteome</keyword>
<feature type="signal peptide" evidence="1">
    <location>
        <begin position="1"/>
        <end position="25"/>
    </location>
</feature>
<dbReference type="RefSeq" id="WP_050046216.1">
    <property type="nucleotide sequence ID" value="NZ_JHEG04000002.1"/>
</dbReference>